<evidence type="ECO:0000313" key="5">
    <source>
        <dbReference type="Proteomes" id="UP000659084"/>
    </source>
</evidence>
<evidence type="ECO:0000256" key="1">
    <source>
        <dbReference type="ARBA" id="ARBA00001946"/>
    </source>
</evidence>
<comment type="cofactor">
    <cofactor evidence="1">
        <name>Mg(2+)</name>
        <dbReference type="ChEBI" id="CHEBI:18420"/>
    </cofactor>
</comment>
<feature type="domain" description="Nudix hydrolase" evidence="3">
    <location>
        <begin position="1"/>
        <end position="144"/>
    </location>
</feature>
<dbReference type="PANTHER" id="PTHR43046">
    <property type="entry name" value="GDP-MANNOSE MANNOSYL HYDROLASE"/>
    <property type="match status" value="1"/>
</dbReference>
<dbReference type="GO" id="GO:0016787">
    <property type="term" value="F:hydrolase activity"/>
    <property type="evidence" value="ECO:0007669"/>
    <property type="project" value="UniProtKB-KW"/>
</dbReference>
<dbReference type="NCBIfam" id="NF012016">
    <property type="entry name" value="PRK15472.1"/>
    <property type="match status" value="1"/>
</dbReference>
<proteinExistence type="predicted"/>
<protein>
    <submittedName>
        <fullName evidence="4">Nucleoside triphosphatase NudI</fullName>
    </submittedName>
</protein>
<evidence type="ECO:0000259" key="3">
    <source>
        <dbReference type="PROSITE" id="PS51462"/>
    </source>
</evidence>
<sequence>MRQRIIVCPLIENDNAYLLCKMAAHKGVFPGQWALSGGGTEPGETIEQALRREVSEVSEELGSDLVLDRIQPWTFRDDVRVKTYEDGSKEQIYMIYLIFDCHAANRTITLNDEFEEYAWVRKEELASYDLNEATQFTLRQRGLLE</sequence>
<dbReference type="RefSeq" id="WP_179251544.1">
    <property type="nucleotide sequence ID" value="NZ_JACBIV010000001.1"/>
</dbReference>
<dbReference type="SUPFAM" id="SSF55811">
    <property type="entry name" value="Nudix"/>
    <property type="match status" value="1"/>
</dbReference>
<dbReference type="Proteomes" id="UP000659084">
    <property type="component" value="Unassembled WGS sequence"/>
</dbReference>
<gene>
    <name evidence="4" type="primary">nudI</name>
    <name evidence="4" type="ORF">H8J20_11600</name>
</gene>
<evidence type="ECO:0000313" key="4">
    <source>
        <dbReference type="EMBL" id="MBC3212784.1"/>
    </source>
</evidence>
<evidence type="ECO:0000256" key="2">
    <source>
        <dbReference type="ARBA" id="ARBA00022801"/>
    </source>
</evidence>
<dbReference type="AlphaFoldDB" id="A0AAW3WPX8"/>
<dbReference type="PROSITE" id="PS51462">
    <property type="entry name" value="NUDIX"/>
    <property type="match status" value="1"/>
</dbReference>
<name>A0AAW3WPX8_SERFO</name>
<reference evidence="4" key="1">
    <citation type="submission" date="2020-08" db="EMBL/GenBank/DDBJ databases">
        <title>Food and environmental bacterial isolates.</title>
        <authorList>
            <person name="Richter L."/>
            <person name="Du Plessis E.M."/>
            <person name="Duvenage S."/>
            <person name="Allam M."/>
            <person name="Korsten L."/>
        </authorList>
    </citation>
    <scope>NUCLEOTIDE SEQUENCE</scope>
    <source>
        <strain evidence="4">UPMP2127</strain>
    </source>
</reference>
<dbReference type="Pfam" id="PF00293">
    <property type="entry name" value="NUDIX"/>
    <property type="match status" value="1"/>
</dbReference>
<accession>A0AAW3WPX8</accession>
<keyword evidence="2" id="KW-0378">Hydrolase</keyword>
<dbReference type="PANTHER" id="PTHR43046:SF14">
    <property type="entry name" value="MUTT_NUDIX FAMILY PROTEIN"/>
    <property type="match status" value="1"/>
</dbReference>
<dbReference type="InterPro" id="IPR015797">
    <property type="entry name" value="NUDIX_hydrolase-like_dom_sf"/>
</dbReference>
<dbReference type="EMBL" id="JACNYO010000009">
    <property type="protein sequence ID" value="MBC3212784.1"/>
    <property type="molecule type" value="Genomic_DNA"/>
</dbReference>
<organism evidence="4 5">
    <name type="scientific">Serratia fonticola</name>
    <dbReference type="NCBI Taxonomy" id="47917"/>
    <lineage>
        <taxon>Bacteria</taxon>
        <taxon>Pseudomonadati</taxon>
        <taxon>Pseudomonadota</taxon>
        <taxon>Gammaproteobacteria</taxon>
        <taxon>Enterobacterales</taxon>
        <taxon>Yersiniaceae</taxon>
        <taxon>Serratia</taxon>
    </lineage>
</organism>
<dbReference type="Gene3D" id="3.90.79.10">
    <property type="entry name" value="Nucleoside Triphosphate Pyrophosphohydrolase"/>
    <property type="match status" value="1"/>
</dbReference>
<dbReference type="InterPro" id="IPR000086">
    <property type="entry name" value="NUDIX_hydrolase_dom"/>
</dbReference>
<comment type="caution">
    <text evidence="4">The sequence shown here is derived from an EMBL/GenBank/DDBJ whole genome shotgun (WGS) entry which is preliminary data.</text>
</comment>